<dbReference type="Pfam" id="PF16073">
    <property type="entry name" value="SAT"/>
    <property type="match status" value="1"/>
</dbReference>
<keyword evidence="3" id="KW-1185">Reference proteome</keyword>
<name>A0A8H3FPH5_9LECA</name>
<proteinExistence type="predicted"/>
<accession>A0A8H3FPH5</accession>
<dbReference type="Proteomes" id="UP000664534">
    <property type="component" value="Unassembled WGS sequence"/>
</dbReference>
<reference evidence="2" key="1">
    <citation type="submission" date="2021-03" db="EMBL/GenBank/DDBJ databases">
        <authorList>
            <person name="Tagirdzhanova G."/>
        </authorList>
    </citation>
    <scope>NUCLEOTIDE SEQUENCE</scope>
</reference>
<dbReference type="InterPro" id="IPR032088">
    <property type="entry name" value="SAT"/>
</dbReference>
<evidence type="ECO:0000259" key="1">
    <source>
        <dbReference type="Pfam" id="PF16073"/>
    </source>
</evidence>
<dbReference type="OrthoDB" id="4487407at2759"/>
<feature type="domain" description="Starter acyltransferase (SAT)" evidence="1">
    <location>
        <begin position="40"/>
        <end position="202"/>
    </location>
</feature>
<dbReference type="InterPro" id="IPR001227">
    <property type="entry name" value="Ac_transferase_dom_sf"/>
</dbReference>
<dbReference type="GO" id="GO:0016740">
    <property type="term" value="F:transferase activity"/>
    <property type="evidence" value="ECO:0007669"/>
    <property type="project" value="InterPro"/>
</dbReference>
<evidence type="ECO:0000313" key="3">
    <source>
        <dbReference type="Proteomes" id="UP000664534"/>
    </source>
</evidence>
<comment type="caution">
    <text evidence="2">The sequence shown here is derived from an EMBL/GenBank/DDBJ whole genome shotgun (WGS) entry which is preliminary data.</text>
</comment>
<dbReference type="Gene3D" id="3.40.366.10">
    <property type="entry name" value="Malonyl-Coenzyme A Acyl Carrier Protein, domain 2"/>
    <property type="match status" value="1"/>
</dbReference>
<gene>
    <name evidence="2" type="ORF">IMSHALPRED_007009</name>
</gene>
<evidence type="ECO:0000313" key="2">
    <source>
        <dbReference type="EMBL" id="CAF9926672.1"/>
    </source>
</evidence>
<protein>
    <recommendedName>
        <fullName evidence="1">Starter acyltransferase (SAT) domain-containing protein</fullName>
    </recommendedName>
</protein>
<dbReference type="AlphaFoldDB" id="A0A8H3FPH5"/>
<organism evidence="2 3">
    <name type="scientific">Imshaugia aleurites</name>
    <dbReference type="NCBI Taxonomy" id="172621"/>
    <lineage>
        <taxon>Eukaryota</taxon>
        <taxon>Fungi</taxon>
        <taxon>Dikarya</taxon>
        <taxon>Ascomycota</taxon>
        <taxon>Pezizomycotina</taxon>
        <taxon>Lecanoromycetes</taxon>
        <taxon>OSLEUM clade</taxon>
        <taxon>Lecanoromycetidae</taxon>
        <taxon>Lecanorales</taxon>
        <taxon>Lecanorineae</taxon>
        <taxon>Parmeliaceae</taxon>
        <taxon>Imshaugia</taxon>
    </lineage>
</organism>
<dbReference type="EMBL" id="CAJPDT010000044">
    <property type="protein sequence ID" value="CAF9926672.1"/>
    <property type="molecule type" value="Genomic_DNA"/>
</dbReference>
<sequence>MTESDPILKTVPGAKYLSDIERWVEDGVFTYPVDSLPNVYALPVTVLLQIAMYVRYLRQIRGGEEHRRVLEGLEIGGIQGFCVGFLTATAIACSGTEEDIAAVGAISLRMAVCVGAYVDHDGCFAQPPDRTACIAVRGKGGELEKEDIATLIHSYPGAYISSLNDDTCISVTAGAADIQELTKDFQACGLRVRTVHVQGRFHSFAHVSNEVSPFGHA</sequence>